<dbReference type="RefSeq" id="WP_357783931.1">
    <property type="nucleotide sequence ID" value="NZ_JBFAKC010000006.1"/>
</dbReference>
<comment type="caution">
    <text evidence="1">The sequence shown here is derived from an EMBL/GenBank/DDBJ whole genome shotgun (WGS) entry which is preliminary data.</text>
</comment>
<sequence length="391" mass="41229">MHAIKDLLRGLVAVAALVGAVAVPMTREAPARAEPVFDCGWSRRIGADTLNVALPDTFANYWMTAVPNLPAEGVTLRGTFPHGRYISFTSYRGSQTLDGLNDLNIAPDPGSVDPFLPGADRTATQRSYTVRVMPGPRPERPAPNTLYADAGLAVVLYRVYRPDAGLDPLGGAGLPEFTLNGADGPRTMPECATPPQVSDPTAVQLAGGIDLPPALPGPDHRVWSKTSGNGVFANPDNTYLTSRVAPRAGQVAVIRAKLPRTPATYQGQPVMAPAPLRYWSLCTNEVSSTRVSACVADDGITTDAADEFTVVVSDPADRPANATADCGVAWLPTTNGATLLLMRNMLPAPDFAGAIQHAPQDDPAATMGPYYPRTELTSVGEFAAIGCARSR</sequence>
<evidence type="ECO:0000313" key="2">
    <source>
        <dbReference type="Proteomes" id="UP001551695"/>
    </source>
</evidence>
<reference evidence="1 2" key="1">
    <citation type="submission" date="2024-06" db="EMBL/GenBank/DDBJ databases">
        <title>The Natural Products Discovery Center: Release of the First 8490 Sequenced Strains for Exploring Actinobacteria Biosynthetic Diversity.</title>
        <authorList>
            <person name="Kalkreuter E."/>
            <person name="Kautsar S.A."/>
            <person name="Yang D."/>
            <person name="Bader C.D."/>
            <person name="Teijaro C.N."/>
            <person name="Fluegel L."/>
            <person name="Davis C.M."/>
            <person name="Simpson J.R."/>
            <person name="Lauterbach L."/>
            <person name="Steele A.D."/>
            <person name="Gui C."/>
            <person name="Meng S."/>
            <person name="Li G."/>
            <person name="Viehrig K."/>
            <person name="Ye F."/>
            <person name="Su P."/>
            <person name="Kiefer A.F."/>
            <person name="Nichols A."/>
            <person name="Cepeda A.J."/>
            <person name="Yan W."/>
            <person name="Fan B."/>
            <person name="Jiang Y."/>
            <person name="Adhikari A."/>
            <person name="Zheng C.-J."/>
            <person name="Schuster L."/>
            <person name="Cowan T.M."/>
            <person name="Smanski M.J."/>
            <person name="Chevrette M.G."/>
            <person name="De Carvalho L.P.S."/>
            <person name="Shen B."/>
        </authorList>
    </citation>
    <scope>NUCLEOTIDE SEQUENCE [LARGE SCALE GENOMIC DNA]</scope>
    <source>
        <strain evidence="1 2">NPDC050403</strain>
    </source>
</reference>
<accession>A0ABV3FTQ8</accession>
<dbReference type="Proteomes" id="UP001551695">
    <property type="component" value="Unassembled WGS sequence"/>
</dbReference>
<proteinExistence type="predicted"/>
<evidence type="ECO:0000313" key="1">
    <source>
        <dbReference type="EMBL" id="MEV0708817.1"/>
    </source>
</evidence>
<name>A0ABV3FTQ8_9NOCA</name>
<organism evidence="1 2">
    <name type="scientific">Nocardia aurea</name>
    <dbReference type="NCBI Taxonomy" id="2144174"/>
    <lineage>
        <taxon>Bacteria</taxon>
        <taxon>Bacillati</taxon>
        <taxon>Actinomycetota</taxon>
        <taxon>Actinomycetes</taxon>
        <taxon>Mycobacteriales</taxon>
        <taxon>Nocardiaceae</taxon>
        <taxon>Nocardia</taxon>
    </lineage>
</organism>
<keyword evidence="2" id="KW-1185">Reference proteome</keyword>
<protein>
    <submittedName>
        <fullName evidence="1">Uncharacterized protein</fullName>
    </submittedName>
</protein>
<dbReference type="EMBL" id="JBFAKC010000006">
    <property type="protein sequence ID" value="MEV0708817.1"/>
    <property type="molecule type" value="Genomic_DNA"/>
</dbReference>
<gene>
    <name evidence="1" type="ORF">AB0I48_14745</name>
</gene>